<dbReference type="InterPro" id="IPR000933">
    <property type="entry name" value="Glyco_hydro_29"/>
</dbReference>
<accession>A0ABS9VQN6</accession>
<dbReference type="RefSeq" id="WP_241448157.1">
    <property type="nucleotide sequence ID" value="NZ_JAKZHW010000002.1"/>
</dbReference>
<evidence type="ECO:0000256" key="1">
    <source>
        <dbReference type="ARBA" id="ARBA00004071"/>
    </source>
</evidence>
<keyword evidence="5" id="KW-0378">Hydrolase</keyword>
<reference evidence="9 10" key="1">
    <citation type="submission" date="2022-03" db="EMBL/GenBank/DDBJ databases">
        <authorList>
            <person name="Jo J.-H."/>
            <person name="Im W.-T."/>
        </authorList>
    </citation>
    <scope>NUCLEOTIDE SEQUENCE [LARGE SCALE GENOMIC DNA]</scope>
    <source>
        <strain evidence="9 10">SM33</strain>
    </source>
</reference>
<comment type="function">
    <text evidence="1">Alpha-L-fucosidase is responsible for hydrolyzing the alpha-1,6-linked fucose joined to the reducing-end N-acetylglucosamine of the carbohydrate moieties of glycoproteins.</text>
</comment>
<dbReference type="InterPro" id="IPR017853">
    <property type="entry name" value="GH"/>
</dbReference>
<name>A0ABS9VQN6_9SPHN</name>
<dbReference type="Pfam" id="PF01120">
    <property type="entry name" value="Alpha_L_fucos"/>
    <property type="match status" value="1"/>
</dbReference>
<dbReference type="EMBL" id="JAKZHW010000002">
    <property type="protein sequence ID" value="MCH8617293.1"/>
    <property type="molecule type" value="Genomic_DNA"/>
</dbReference>
<protein>
    <recommendedName>
        <fullName evidence="3">alpha-L-fucosidase</fullName>
        <ecNumber evidence="3">3.2.1.51</ecNumber>
    </recommendedName>
</protein>
<evidence type="ECO:0000256" key="2">
    <source>
        <dbReference type="ARBA" id="ARBA00007951"/>
    </source>
</evidence>
<evidence type="ECO:0000256" key="4">
    <source>
        <dbReference type="ARBA" id="ARBA00022729"/>
    </source>
</evidence>
<feature type="domain" description="Glycoside hydrolase family 29 N-terminal" evidence="7">
    <location>
        <begin position="24"/>
        <end position="406"/>
    </location>
</feature>
<dbReference type="InterPro" id="IPR031919">
    <property type="entry name" value="Fucosidase_C"/>
</dbReference>
<gene>
    <name evidence="9" type="ORF">LZ016_14440</name>
</gene>
<sequence length="519" mass="58406">MFSRRDSIAAGAAALLASSATGLRAETLQPTEVPDWFRDAKFGIWAHWGPQCVPEMGDWYGRLMYVQGHAAYEHHVRTYGHPSKTGFLDIIGRWKAEEWQPEYLLRRYKQAGARYFMAMANHHDNFDMFDSTHQGWNSVRAGPRRDIVGTWEKLARQAGLKFGVSNHSGHAWHWWQTAYGYDADGPLKGRRYDAFWLRKKHGAGTWWDGLDPQDLYTGPSFVPPDGIDTIKAMDDWHGARDGQWLEDAPQNPAFVSNWLLRQKDLVAKYRPDLVYFDDYGIPFGPMGLDAMRDFYAHAPEGVLTAKRLTDEQRRIIVEDVERGFVADIQPRPWQTDTCIGNWHYDRPLYERGGYKSAKQVVQRLADVVSKNGCLLLSIPVRGNGAIDDKEERILDDLAAWFRVNGEAIYGSRPWRRFGEGPTKPPLGVMAEGEAKPFVADDIRFTAKCGTLYAALLDWPSSEVAIASLGSASGRVERVTLLGGPPLAFQQTRDALRLTLPPAGDKFVPVLRIDGAGLAA</sequence>
<dbReference type="Pfam" id="PF16757">
    <property type="entry name" value="Fucosidase_C"/>
    <property type="match status" value="1"/>
</dbReference>
<dbReference type="SUPFAM" id="SSF51445">
    <property type="entry name" value="(Trans)glycosidases"/>
    <property type="match status" value="1"/>
</dbReference>
<dbReference type="SMART" id="SM00812">
    <property type="entry name" value="Alpha_L_fucos"/>
    <property type="match status" value="1"/>
</dbReference>
<keyword evidence="6" id="KW-0326">Glycosidase</keyword>
<evidence type="ECO:0000259" key="7">
    <source>
        <dbReference type="Pfam" id="PF01120"/>
    </source>
</evidence>
<dbReference type="Proteomes" id="UP001203058">
    <property type="component" value="Unassembled WGS sequence"/>
</dbReference>
<dbReference type="PIRSF" id="PIRSF001092">
    <property type="entry name" value="Alpha-L-fucosidase"/>
    <property type="match status" value="1"/>
</dbReference>
<keyword evidence="4" id="KW-0732">Signal</keyword>
<comment type="similarity">
    <text evidence="2">Belongs to the glycosyl hydrolase 29 family.</text>
</comment>
<evidence type="ECO:0000256" key="5">
    <source>
        <dbReference type="ARBA" id="ARBA00022801"/>
    </source>
</evidence>
<evidence type="ECO:0000313" key="10">
    <source>
        <dbReference type="Proteomes" id="UP001203058"/>
    </source>
</evidence>
<evidence type="ECO:0000256" key="6">
    <source>
        <dbReference type="ARBA" id="ARBA00023295"/>
    </source>
</evidence>
<keyword evidence="10" id="KW-1185">Reference proteome</keyword>
<dbReference type="InterPro" id="IPR013780">
    <property type="entry name" value="Glyco_hydro_b"/>
</dbReference>
<proteinExistence type="inferred from homology"/>
<comment type="caution">
    <text evidence="9">The sequence shown here is derived from an EMBL/GenBank/DDBJ whole genome shotgun (WGS) entry which is preliminary data.</text>
</comment>
<dbReference type="PANTHER" id="PTHR10030:SF37">
    <property type="entry name" value="ALPHA-L-FUCOSIDASE-RELATED"/>
    <property type="match status" value="1"/>
</dbReference>
<dbReference type="EC" id="3.2.1.51" evidence="3"/>
<dbReference type="PANTHER" id="PTHR10030">
    <property type="entry name" value="ALPHA-L-FUCOSIDASE"/>
    <property type="match status" value="1"/>
</dbReference>
<dbReference type="InterPro" id="IPR016286">
    <property type="entry name" value="FUC_metazoa-typ"/>
</dbReference>
<evidence type="ECO:0000256" key="3">
    <source>
        <dbReference type="ARBA" id="ARBA00012662"/>
    </source>
</evidence>
<evidence type="ECO:0000259" key="8">
    <source>
        <dbReference type="Pfam" id="PF16757"/>
    </source>
</evidence>
<feature type="domain" description="Alpha-L-fucosidase C-terminal" evidence="8">
    <location>
        <begin position="437"/>
        <end position="501"/>
    </location>
</feature>
<dbReference type="Gene3D" id="2.60.40.1180">
    <property type="entry name" value="Golgi alpha-mannosidase II"/>
    <property type="match status" value="1"/>
</dbReference>
<evidence type="ECO:0000313" key="9">
    <source>
        <dbReference type="EMBL" id="MCH8617293.1"/>
    </source>
</evidence>
<dbReference type="Gene3D" id="3.20.20.80">
    <property type="entry name" value="Glycosidases"/>
    <property type="match status" value="1"/>
</dbReference>
<organism evidence="9 10">
    <name type="scientific">Sphingomonas telluris</name>
    <dbReference type="NCBI Taxonomy" id="2907998"/>
    <lineage>
        <taxon>Bacteria</taxon>
        <taxon>Pseudomonadati</taxon>
        <taxon>Pseudomonadota</taxon>
        <taxon>Alphaproteobacteria</taxon>
        <taxon>Sphingomonadales</taxon>
        <taxon>Sphingomonadaceae</taxon>
        <taxon>Sphingomonas</taxon>
    </lineage>
</organism>
<dbReference type="InterPro" id="IPR057739">
    <property type="entry name" value="Glyco_hydro_29_N"/>
</dbReference>